<keyword evidence="3 12" id="KW-0812">Transmembrane</keyword>
<keyword evidence="5 12" id="KW-1133">Transmembrane helix</keyword>
<evidence type="ECO:0000256" key="1">
    <source>
        <dbReference type="ARBA" id="ARBA00001970"/>
    </source>
</evidence>
<comment type="pathway">
    <text evidence="10">Porphyrin-containing compound metabolism; heme A biosynthesis; heme A from heme O: step 1/1.</text>
</comment>
<comment type="subcellular location">
    <subcellularLocation>
        <location evidence="2">Membrane</location>
        <topology evidence="2">Multi-pass membrane protein</topology>
    </subcellularLocation>
</comment>
<keyword evidence="8" id="KW-0350">Heme biosynthesis</keyword>
<reference evidence="13" key="1">
    <citation type="submission" date="2021-01" db="EMBL/GenBank/DDBJ databases">
        <authorList>
            <person name="Corre E."/>
            <person name="Pelletier E."/>
            <person name="Niang G."/>
            <person name="Scheremetjew M."/>
            <person name="Finn R."/>
            <person name="Kale V."/>
            <person name="Holt S."/>
            <person name="Cochrane G."/>
            <person name="Meng A."/>
            <person name="Brown T."/>
            <person name="Cohen L."/>
        </authorList>
    </citation>
    <scope>NUCLEOTIDE SEQUENCE</scope>
    <source>
        <strain evidence="13">Clade-D-RCC2572</strain>
    </source>
</reference>
<evidence type="ECO:0000256" key="4">
    <source>
        <dbReference type="ARBA" id="ARBA00022723"/>
    </source>
</evidence>
<feature type="transmembrane region" description="Helical" evidence="12">
    <location>
        <begin position="250"/>
        <end position="268"/>
    </location>
</feature>
<proteinExistence type="inferred from homology"/>
<keyword evidence="7" id="KW-0408">Iron</keyword>
<protein>
    <submittedName>
        <fullName evidence="13">Uncharacterized protein</fullName>
    </submittedName>
</protein>
<dbReference type="PANTHER" id="PTHR23289:SF2">
    <property type="entry name" value="CYTOCHROME C OXIDASE ASSEMBLY PROTEIN COX15 HOMOLOG"/>
    <property type="match status" value="1"/>
</dbReference>
<dbReference type="AlphaFoldDB" id="A0A6U0ER32"/>
<dbReference type="PANTHER" id="PTHR23289">
    <property type="entry name" value="CYTOCHROME C OXIDASE ASSEMBLY PROTEIN COX15"/>
    <property type="match status" value="1"/>
</dbReference>
<feature type="transmembrane region" description="Helical" evidence="12">
    <location>
        <begin position="220"/>
        <end position="238"/>
    </location>
</feature>
<dbReference type="InterPro" id="IPR003780">
    <property type="entry name" value="COX15/CtaA_fam"/>
</dbReference>
<dbReference type="Pfam" id="PF02628">
    <property type="entry name" value="COX15-CtaA"/>
    <property type="match status" value="1"/>
</dbReference>
<evidence type="ECO:0000256" key="12">
    <source>
        <dbReference type="SAM" id="Phobius"/>
    </source>
</evidence>
<dbReference type="GO" id="GO:0120547">
    <property type="term" value="F:heme A synthase activity"/>
    <property type="evidence" value="ECO:0007669"/>
    <property type="project" value="UniProtKB-EC"/>
</dbReference>
<feature type="transmembrane region" description="Helical" evidence="12">
    <location>
        <begin position="136"/>
        <end position="156"/>
    </location>
</feature>
<evidence type="ECO:0000256" key="9">
    <source>
        <dbReference type="ARBA" id="ARBA00023136"/>
    </source>
</evidence>
<gene>
    <name evidence="13" type="ORF">OMED0929_LOCUS6079</name>
</gene>
<dbReference type="InterPro" id="IPR023754">
    <property type="entry name" value="HemeA_Synthase_type2"/>
</dbReference>
<comment type="cofactor">
    <cofactor evidence="1">
        <name>heme b</name>
        <dbReference type="ChEBI" id="CHEBI:60344"/>
    </cofactor>
</comment>
<sequence length="490" mass="53793">MTTTTRRLTMTTLRGVLGELRALASPVVSSASSTHSASMAHRTYVTMHRIPTVAHRVTTTSTMTVAALGTQKTSAVGAVARHARLRWSAAAPRANIWEHIQRNASSKQVKRMYSASVAAVAPSTLVVGGERATRRVAWWLAGGCAWVFSMVVLGGATRLTRSGLSMTDWKFQYEHPPLTDDDWAREFEKYKQSPEFKKTNLGMTVDEYKFIYWMEYGHRMWGRVLGLYFVGPLAYFASQGYITSALAKRLGVFFVLGATQGMIGWWMVKSGLEEQEFSYDCPRVSPYRLATHLTGAFTIYTGMLWTTLSVISPLSPSQSPGATKMLIDASKHLRGVVHPLAGLIGVTAISGAYVAGMDAGRAYNTFPLMGGKVIPDEYWAQWEQKGWRNFFENTAAVQFDHRVLALTTLTAVSAVWLGHRGSSALHPQSRMLLHALLATTAGQVTLGVATLLYHVPVELGSAHQANALALFSVVLALMHSLRGPKRAPRI</sequence>
<evidence type="ECO:0000256" key="3">
    <source>
        <dbReference type="ARBA" id="ARBA00022692"/>
    </source>
</evidence>
<feature type="transmembrane region" description="Helical" evidence="12">
    <location>
        <begin position="431"/>
        <end position="455"/>
    </location>
</feature>
<evidence type="ECO:0000256" key="8">
    <source>
        <dbReference type="ARBA" id="ARBA00023133"/>
    </source>
</evidence>
<comment type="catalytic activity">
    <reaction evidence="11">
        <text>Fe(II)-heme o + 2 A + H2O = Fe(II)-heme a + 2 AH2</text>
        <dbReference type="Rhea" id="RHEA:63388"/>
        <dbReference type="ChEBI" id="CHEBI:13193"/>
        <dbReference type="ChEBI" id="CHEBI:15377"/>
        <dbReference type="ChEBI" id="CHEBI:17499"/>
        <dbReference type="ChEBI" id="CHEBI:60530"/>
        <dbReference type="ChEBI" id="CHEBI:61715"/>
        <dbReference type="EC" id="1.17.99.9"/>
    </reaction>
    <physiologicalReaction direction="left-to-right" evidence="11">
        <dbReference type="Rhea" id="RHEA:63389"/>
    </physiologicalReaction>
</comment>
<dbReference type="GO" id="GO:0005743">
    <property type="term" value="C:mitochondrial inner membrane"/>
    <property type="evidence" value="ECO:0007669"/>
    <property type="project" value="TreeGrafter"/>
</dbReference>
<feature type="transmembrane region" description="Helical" evidence="12">
    <location>
        <begin position="461"/>
        <end position="481"/>
    </location>
</feature>
<dbReference type="EMBL" id="HBEW01007195">
    <property type="protein sequence ID" value="CAD8586711.1"/>
    <property type="molecule type" value="Transcribed_RNA"/>
</dbReference>
<evidence type="ECO:0000256" key="2">
    <source>
        <dbReference type="ARBA" id="ARBA00004141"/>
    </source>
</evidence>
<dbReference type="HAMAP" id="MF_01665">
    <property type="entry name" value="HemeA_synth_type2"/>
    <property type="match status" value="1"/>
</dbReference>
<organism evidence="13">
    <name type="scientific">Ostreococcus mediterraneus</name>
    <dbReference type="NCBI Taxonomy" id="1486918"/>
    <lineage>
        <taxon>Eukaryota</taxon>
        <taxon>Viridiplantae</taxon>
        <taxon>Chlorophyta</taxon>
        <taxon>Mamiellophyceae</taxon>
        <taxon>Mamiellales</taxon>
        <taxon>Bathycoccaceae</taxon>
        <taxon>Ostreococcus</taxon>
    </lineage>
</organism>
<feature type="transmembrane region" description="Helical" evidence="12">
    <location>
        <begin position="401"/>
        <end position="419"/>
    </location>
</feature>
<feature type="transmembrane region" description="Helical" evidence="12">
    <location>
        <begin position="293"/>
        <end position="314"/>
    </location>
</feature>
<evidence type="ECO:0000256" key="7">
    <source>
        <dbReference type="ARBA" id="ARBA00023004"/>
    </source>
</evidence>
<name>A0A6U0ER32_9CHLO</name>
<evidence type="ECO:0000313" key="13">
    <source>
        <dbReference type="EMBL" id="CAD8586711.1"/>
    </source>
</evidence>
<keyword evidence="9 12" id="KW-0472">Membrane</keyword>
<dbReference type="GO" id="GO:0046872">
    <property type="term" value="F:metal ion binding"/>
    <property type="evidence" value="ECO:0007669"/>
    <property type="project" value="UniProtKB-KW"/>
</dbReference>
<keyword evidence="4" id="KW-0479">Metal-binding</keyword>
<feature type="transmembrane region" description="Helical" evidence="12">
    <location>
        <begin position="335"/>
        <end position="355"/>
    </location>
</feature>
<dbReference type="GO" id="GO:0006784">
    <property type="term" value="P:heme A biosynthetic process"/>
    <property type="evidence" value="ECO:0007669"/>
    <property type="project" value="InterPro"/>
</dbReference>
<keyword evidence="6" id="KW-0560">Oxidoreductase</keyword>
<evidence type="ECO:0000256" key="11">
    <source>
        <dbReference type="ARBA" id="ARBA00048044"/>
    </source>
</evidence>
<evidence type="ECO:0000256" key="10">
    <source>
        <dbReference type="ARBA" id="ARBA00044501"/>
    </source>
</evidence>
<evidence type="ECO:0000256" key="5">
    <source>
        <dbReference type="ARBA" id="ARBA00022989"/>
    </source>
</evidence>
<dbReference type="GO" id="GO:0016653">
    <property type="term" value="F:oxidoreductase activity, acting on NAD(P)H, heme protein as acceptor"/>
    <property type="evidence" value="ECO:0007669"/>
    <property type="project" value="TreeGrafter"/>
</dbReference>
<accession>A0A6U0ER32</accession>
<evidence type="ECO:0000256" key="6">
    <source>
        <dbReference type="ARBA" id="ARBA00023002"/>
    </source>
</evidence>